<reference evidence="4" key="2">
    <citation type="submission" date="2023-06" db="EMBL/GenBank/DDBJ databases">
        <authorList>
            <person name="Swenson N.G."/>
            <person name="Wegrzyn J.L."/>
            <person name="Mcevoy S.L."/>
        </authorList>
    </citation>
    <scope>NUCLEOTIDE SEQUENCE</scope>
    <source>
        <strain evidence="4">NS2018</strain>
        <tissue evidence="4">Leaf</tissue>
    </source>
</reference>
<name>A0AA39RLF0_ACESA</name>
<dbReference type="AlphaFoldDB" id="A0AA39RLF0"/>
<evidence type="ECO:0000259" key="3">
    <source>
        <dbReference type="Pfam" id="PF24769"/>
    </source>
</evidence>
<feature type="compositionally biased region" description="Polar residues" evidence="1">
    <location>
        <begin position="190"/>
        <end position="210"/>
    </location>
</feature>
<evidence type="ECO:0000259" key="2">
    <source>
        <dbReference type="Pfam" id="PF12776"/>
    </source>
</evidence>
<dbReference type="PANTHER" id="PTHR47864">
    <property type="entry name" value="TRANSMEMBRANE PROTEIN"/>
    <property type="match status" value="1"/>
</dbReference>
<evidence type="ECO:0000256" key="1">
    <source>
        <dbReference type="SAM" id="MobiDB-lite"/>
    </source>
</evidence>
<feature type="domain" description="At2g29880-like C-terminal" evidence="3">
    <location>
        <begin position="267"/>
        <end position="311"/>
    </location>
</feature>
<dbReference type="Proteomes" id="UP001168877">
    <property type="component" value="Unassembled WGS sequence"/>
</dbReference>
<evidence type="ECO:0008006" key="6">
    <source>
        <dbReference type="Google" id="ProtNLM"/>
    </source>
</evidence>
<dbReference type="InterPro" id="IPR056253">
    <property type="entry name" value="At2g29880-like_C"/>
</dbReference>
<dbReference type="InterPro" id="IPR024752">
    <property type="entry name" value="Myb/SANT-like_dom"/>
</dbReference>
<keyword evidence="5" id="KW-1185">Reference proteome</keyword>
<comment type="caution">
    <text evidence="4">The sequence shown here is derived from an EMBL/GenBank/DDBJ whole genome shotgun (WGS) entry which is preliminary data.</text>
</comment>
<dbReference type="Pfam" id="PF24769">
    <property type="entry name" value="At2g29880_C"/>
    <property type="match status" value="1"/>
</dbReference>
<organism evidence="4 5">
    <name type="scientific">Acer saccharum</name>
    <name type="common">Sugar maple</name>
    <dbReference type="NCBI Taxonomy" id="4024"/>
    <lineage>
        <taxon>Eukaryota</taxon>
        <taxon>Viridiplantae</taxon>
        <taxon>Streptophyta</taxon>
        <taxon>Embryophyta</taxon>
        <taxon>Tracheophyta</taxon>
        <taxon>Spermatophyta</taxon>
        <taxon>Magnoliopsida</taxon>
        <taxon>eudicotyledons</taxon>
        <taxon>Gunneridae</taxon>
        <taxon>Pentapetalae</taxon>
        <taxon>rosids</taxon>
        <taxon>malvids</taxon>
        <taxon>Sapindales</taxon>
        <taxon>Sapindaceae</taxon>
        <taxon>Hippocastanoideae</taxon>
        <taxon>Acereae</taxon>
        <taxon>Acer</taxon>
    </lineage>
</organism>
<protein>
    <recommendedName>
        <fullName evidence="6">Myb/SANT-like domain-containing protein</fullName>
    </recommendedName>
</protein>
<dbReference type="EMBL" id="JAUESC010000386">
    <property type="protein sequence ID" value="KAK0575902.1"/>
    <property type="molecule type" value="Genomic_DNA"/>
</dbReference>
<dbReference type="Pfam" id="PF12776">
    <property type="entry name" value="Myb_DNA-bind_3"/>
    <property type="match status" value="1"/>
</dbReference>
<feature type="domain" description="Myb/SANT-like" evidence="2">
    <location>
        <begin position="22"/>
        <end position="118"/>
    </location>
</feature>
<gene>
    <name evidence="4" type="ORF">LWI29_008940</name>
</gene>
<feature type="compositionally biased region" description="Polar residues" evidence="1">
    <location>
        <begin position="228"/>
        <end position="237"/>
    </location>
</feature>
<reference evidence="4" key="1">
    <citation type="journal article" date="2022" name="Plant J.">
        <title>Strategies of tolerance reflected in two North American maple genomes.</title>
        <authorList>
            <person name="McEvoy S.L."/>
            <person name="Sezen U.U."/>
            <person name="Trouern-Trend A."/>
            <person name="McMahon S.M."/>
            <person name="Schaberg P.G."/>
            <person name="Yang J."/>
            <person name="Wegrzyn J.L."/>
            <person name="Swenson N.G."/>
        </authorList>
    </citation>
    <scope>NUCLEOTIDE SEQUENCE</scope>
    <source>
        <strain evidence="4">NS2018</strain>
    </source>
</reference>
<proteinExistence type="predicted"/>
<accession>A0AA39RLF0</accession>
<sequence>MGDSHQENDNRKGKVVEKYKVWTLEESNELLKLMVDAATHGWRDSNGLLSKITVERKILPALNEKLGCQKTYPQYLSRLKWFKQRYNNFSQLMRHSSGFGWDPVTKKFTASDEVWEDYLKSHPTHKNYRTDTFVDYEDMRIAIGNGTAVGKHSIGLGDGTDARTFGVEENREGGLDDLIYDLGTGTFITDQQESLSPRNSTSPLPSQPMSSEVPPATRKRNRTEYEGKSSSFETNNTQPDAIDKLVHTIDKLNHTIESIATREHSSWDLIKEIPNLDNCARFKALKLLNTRAKKIEFSKMTPEERSEWIFYELTE</sequence>
<evidence type="ECO:0000313" key="4">
    <source>
        <dbReference type="EMBL" id="KAK0575902.1"/>
    </source>
</evidence>
<feature type="region of interest" description="Disordered" evidence="1">
    <location>
        <begin position="190"/>
        <end position="237"/>
    </location>
</feature>
<dbReference type="InterPro" id="IPR055314">
    <property type="entry name" value="At2g29880-like"/>
</dbReference>
<evidence type="ECO:0000313" key="5">
    <source>
        <dbReference type="Proteomes" id="UP001168877"/>
    </source>
</evidence>
<dbReference type="PANTHER" id="PTHR47864:SF2">
    <property type="entry name" value="MYB_SANT-LIKE DNA-BINDING DOMAIN PROTEIN"/>
    <property type="match status" value="1"/>
</dbReference>